<comment type="caution">
    <text evidence="2">The sequence shown here is derived from an EMBL/GenBank/DDBJ whole genome shotgun (WGS) entry which is preliminary data.</text>
</comment>
<name>A0A9X1R6T5_9BRAD</name>
<accession>A0A9X1R6T5</accession>
<keyword evidence="1" id="KW-1133">Transmembrane helix</keyword>
<feature type="transmembrane region" description="Helical" evidence="1">
    <location>
        <begin position="74"/>
        <end position="96"/>
    </location>
</feature>
<keyword evidence="1" id="KW-0472">Membrane</keyword>
<sequence length="103" mass="11544">MRFAIVLVSLLLFLTFVVSSARAWLSYNGYRELMPKPRVVGALAAIRVSMRAMHDPGDPDLSRECLAQLKSFRIAALIAATTWIATGLFIVTLRAFDLQRLFD</sequence>
<protein>
    <submittedName>
        <fullName evidence="2">Uncharacterized protein</fullName>
    </submittedName>
</protein>
<dbReference type="EMBL" id="JAKLTY010000001">
    <property type="protein sequence ID" value="MCG2625538.1"/>
    <property type="molecule type" value="Genomic_DNA"/>
</dbReference>
<evidence type="ECO:0000313" key="2">
    <source>
        <dbReference type="EMBL" id="MCG2625538.1"/>
    </source>
</evidence>
<proteinExistence type="predicted"/>
<gene>
    <name evidence="2" type="ORF">L6654_02795</name>
</gene>
<dbReference type="Proteomes" id="UP001139054">
    <property type="component" value="Unassembled WGS sequence"/>
</dbReference>
<evidence type="ECO:0000256" key="1">
    <source>
        <dbReference type="SAM" id="Phobius"/>
    </source>
</evidence>
<dbReference type="RefSeq" id="WP_237863819.1">
    <property type="nucleotide sequence ID" value="NZ_JAKLTY010000001.1"/>
</dbReference>
<reference evidence="2" key="1">
    <citation type="submission" date="2022-01" db="EMBL/GenBank/DDBJ databases">
        <title>Genome sequnece data of strain Bradyrhizobium sp. nov.</title>
        <authorList>
            <person name="Zhang J."/>
        </authorList>
    </citation>
    <scope>NUCLEOTIDE SEQUENCE</scope>
    <source>
        <strain evidence="2">WYCCWR 13023</strain>
    </source>
</reference>
<organism evidence="2 3">
    <name type="scientific">Bradyrhizobium zhengyangense</name>
    <dbReference type="NCBI Taxonomy" id="2911009"/>
    <lineage>
        <taxon>Bacteria</taxon>
        <taxon>Pseudomonadati</taxon>
        <taxon>Pseudomonadota</taxon>
        <taxon>Alphaproteobacteria</taxon>
        <taxon>Hyphomicrobiales</taxon>
        <taxon>Nitrobacteraceae</taxon>
        <taxon>Bradyrhizobium</taxon>
    </lineage>
</organism>
<evidence type="ECO:0000313" key="3">
    <source>
        <dbReference type="Proteomes" id="UP001139054"/>
    </source>
</evidence>
<dbReference type="AlphaFoldDB" id="A0A9X1R6T5"/>
<keyword evidence="1" id="KW-0812">Transmembrane</keyword>